<feature type="domain" description="AAA+ ATPase" evidence="12">
    <location>
        <begin position="505"/>
        <end position="647"/>
    </location>
</feature>
<evidence type="ECO:0000256" key="8">
    <source>
        <dbReference type="ARBA" id="ARBA00022932"/>
    </source>
</evidence>
<feature type="compositionally biased region" description="Polar residues" evidence="11">
    <location>
        <begin position="138"/>
        <end position="151"/>
    </location>
</feature>
<gene>
    <name evidence="13" type="ORF">KP509_18G081700</name>
</gene>
<dbReference type="Pfam" id="PF23007">
    <property type="entry name" value="DnaA_N-like_STI"/>
    <property type="match status" value="1"/>
</dbReference>
<dbReference type="CDD" id="cd00009">
    <property type="entry name" value="AAA"/>
    <property type="match status" value="1"/>
</dbReference>
<evidence type="ECO:0000313" key="13">
    <source>
        <dbReference type="EMBL" id="KAH7366507.1"/>
    </source>
</evidence>
<evidence type="ECO:0000256" key="5">
    <source>
        <dbReference type="ARBA" id="ARBA00022741"/>
    </source>
</evidence>
<keyword evidence="8" id="KW-0239">DNA-directed DNA polymerase</keyword>
<evidence type="ECO:0000256" key="2">
    <source>
        <dbReference type="ARBA" id="ARBA00012417"/>
    </source>
</evidence>
<feature type="region of interest" description="Disordered" evidence="11">
    <location>
        <begin position="49"/>
        <end position="72"/>
    </location>
</feature>
<comment type="caution">
    <text evidence="13">The sequence shown here is derived from an EMBL/GenBank/DDBJ whole genome shotgun (WGS) entry which is preliminary data.</text>
</comment>
<keyword evidence="10" id="KW-0175">Coiled coil</keyword>
<evidence type="ECO:0000256" key="4">
    <source>
        <dbReference type="ARBA" id="ARBA00022723"/>
    </source>
</evidence>
<keyword evidence="4" id="KW-0479">Metal-binding</keyword>
<feature type="region of interest" description="Disordered" evidence="11">
    <location>
        <begin position="1"/>
        <end position="37"/>
    </location>
</feature>
<dbReference type="PANTHER" id="PTHR11669:SF0">
    <property type="entry name" value="PROTEIN STICHEL-LIKE 2"/>
    <property type="match status" value="1"/>
</dbReference>
<evidence type="ECO:0000256" key="3">
    <source>
        <dbReference type="ARBA" id="ARBA00022528"/>
    </source>
</evidence>
<keyword evidence="3" id="KW-0934">Plastid</keyword>
<dbReference type="OrthoDB" id="1899087at2759"/>
<reference evidence="13" key="1">
    <citation type="submission" date="2021-08" db="EMBL/GenBank/DDBJ databases">
        <title>WGS assembly of Ceratopteris richardii.</title>
        <authorList>
            <person name="Marchant D.B."/>
            <person name="Chen G."/>
            <person name="Jenkins J."/>
            <person name="Shu S."/>
            <person name="Leebens-Mack J."/>
            <person name="Grimwood J."/>
            <person name="Schmutz J."/>
            <person name="Soltis P."/>
            <person name="Soltis D."/>
            <person name="Chen Z.-H."/>
        </authorList>
    </citation>
    <scope>NUCLEOTIDE SEQUENCE</scope>
    <source>
        <strain evidence="13">Whitten #5841</strain>
        <tissue evidence="13">Leaf</tissue>
    </source>
</reference>
<feature type="region of interest" description="Disordered" evidence="11">
    <location>
        <begin position="1038"/>
        <end position="1071"/>
    </location>
</feature>
<feature type="compositionally biased region" description="Polar residues" evidence="11">
    <location>
        <begin position="159"/>
        <end position="171"/>
    </location>
</feature>
<feature type="compositionally biased region" description="Low complexity" evidence="11">
    <location>
        <begin position="23"/>
        <end position="34"/>
    </location>
</feature>
<evidence type="ECO:0000256" key="11">
    <source>
        <dbReference type="SAM" id="MobiDB-lite"/>
    </source>
</evidence>
<proteinExistence type="inferred from homology"/>
<keyword evidence="6" id="KW-0862">Zinc</keyword>
<dbReference type="Pfam" id="PF13177">
    <property type="entry name" value="DNA_pol3_delta2"/>
    <property type="match status" value="1"/>
</dbReference>
<evidence type="ECO:0000256" key="10">
    <source>
        <dbReference type="SAM" id="Coils"/>
    </source>
</evidence>
<feature type="compositionally biased region" description="Low complexity" evidence="11">
    <location>
        <begin position="101"/>
        <end position="112"/>
    </location>
</feature>
<protein>
    <recommendedName>
        <fullName evidence="2">DNA-directed DNA polymerase</fullName>
        <ecNumber evidence="2">2.7.7.7</ecNumber>
    </recommendedName>
</protein>
<keyword evidence="8" id="KW-0808">Transferase</keyword>
<dbReference type="SMART" id="SM00382">
    <property type="entry name" value="AAA"/>
    <property type="match status" value="1"/>
</dbReference>
<dbReference type="GO" id="GO:0006281">
    <property type="term" value="P:DNA repair"/>
    <property type="evidence" value="ECO:0007669"/>
    <property type="project" value="TreeGrafter"/>
</dbReference>
<evidence type="ECO:0000313" key="14">
    <source>
        <dbReference type="Proteomes" id="UP000825935"/>
    </source>
</evidence>
<keyword evidence="8" id="KW-0548">Nucleotidyltransferase</keyword>
<feature type="coiled-coil region" evidence="10">
    <location>
        <begin position="775"/>
        <end position="802"/>
    </location>
</feature>
<dbReference type="SUPFAM" id="SSF52540">
    <property type="entry name" value="P-loop containing nucleoside triphosphate hydrolases"/>
    <property type="match status" value="1"/>
</dbReference>
<dbReference type="InterPro" id="IPR027417">
    <property type="entry name" value="P-loop_NTPase"/>
</dbReference>
<feature type="region of interest" description="Disordered" evidence="11">
    <location>
        <begin position="93"/>
        <end position="173"/>
    </location>
</feature>
<dbReference type="Gene3D" id="3.40.50.300">
    <property type="entry name" value="P-loop containing nucleotide triphosphate hydrolases"/>
    <property type="match status" value="1"/>
</dbReference>
<dbReference type="Gene3D" id="1.10.8.60">
    <property type="match status" value="1"/>
</dbReference>
<evidence type="ECO:0000256" key="7">
    <source>
        <dbReference type="ARBA" id="ARBA00022840"/>
    </source>
</evidence>
<dbReference type="GO" id="GO:0006261">
    <property type="term" value="P:DNA-templated DNA replication"/>
    <property type="evidence" value="ECO:0007669"/>
    <property type="project" value="TreeGrafter"/>
</dbReference>
<evidence type="ECO:0000256" key="1">
    <source>
        <dbReference type="ARBA" id="ARBA00006360"/>
    </source>
</evidence>
<dbReference type="GO" id="GO:0005524">
    <property type="term" value="F:ATP binding"/>
    <property type="evidence" value="ECO:0007669"/>
    <property type="project" value="UniProtKB-KW"/>
</dbReference>
<dbReference type="Pfam" id="PF22608">
    <property type="entry name" value="DNAX_ATPase_lid"/>
    <property type="match status" value="1"/>
</dbReference>
<feature type="compositionally biased region" description="Polar residues" evidence="11">
    <location>
        <begin position="51"/>
        <end position="64"/>
    </location>
</feature>
<name>A0A8T2STL0_CERRI</name>
<comment type="similarity">
    <text evidence="1">Belongs to the DnaX/STICHEL family.</text>
</comment>
<dbReference type="PANTHER" id="PTHR11669">
    <property type="entry name" value="REPLICATION FACTOR C / DNA POLYMERASE III GAMMA-TAU SUBUNIT"/>
    <property type="match status" value="1"/>
</dbReference>
<dbReference type="InterPro" id="IPR012763">
    <property type="entry name" value="DNA_pol_III_sug/sutau_N"/>
</dbReference>
<keyword evidence="14" id="KW-1185">Reference proteome</keyword>
<evidence type="ECO:0000256" key="9">
    <source>
        <dbReference type="ARBA" id="ARBA00049244"/>
    </source>
</evidence>
<dbReference type="GO" id="GO:0046872">
    <property type="term" value="F:metal ion binding"/>
    <property type="evidence" value="ECO:0007669"/>
    <property type="project" value="UniProtKB-KW"/>
</dbReference>
<accession>A0A8T2STL0</accession>
<dbReference type="InterPro" id="IPR050238">
    <property type="entry name" value="DNA_Rep/Repair_Clamp_Loader"/>
</dbReference>
<evidence type="ECO:0000259" key="12">
    <source>
        <dbReference type="SMART" id="SM00382"/>
    </source>
</evidence>
<dbReference type="NCBIfam" id="TIGR02397">
    <property type="entry name" value="dnaX_nterm"/>
    <property type="match status" value="1"/>
</dbReference>
<dbReference type="GO" id="GO:0005663">
    <property type="term" value="C:DNA replication factor C complex"/>
    <property type="evidence" value="ECO:0007669"/>
    <property type="project" value="TreeGrafter"/>
</dbReference>
<dbReference type="AlphaFoldDB" id="A0A8T2STL0"/>
<dbReference type="CDD" id="cd18137">
    <property type="entry name" value="HLD_clamp_pol_III_gamma_tau"/>
    <property type="match status" value="1"/>
</dbReference>
<dbReference type="Proteomes" id="UP000825935">
    <property type="component" value="Chromosome 18"/>
</dbReference>
<dbReference type="InterPro" id="IPR003593">
    <property type="entry name" value="AAA+_ATPase"/>
</dbReference>
<dbReference type="InterPro" id="IPR045085">
    <property type="entry name" value="HLD_clamp_pol_III_gamma_tau"/>
</dbReference>
<keyword evidence="3" id="KW-0150">Chloroplast</keyword>
<dbReference type="EMBL" id="CM035423">
    <property type="protein sequence ID" value="KAH7366507.1"/>
    <property type="molecule type" value="Genomic_DNA"/>
</dbReference>
<dbReference type="GO" id="GO:0003887">
    <property type="term" value="F:DNA-directed DNA polymerase activity"/>
    <property type="evidence" value="ECO:0007669"/>
    <property type="project" value="UniProtKB-KW"/>
</dbReference>
<evidence type="ECO:0000256" key="6">
    <source>
        <dbReference type="ARBA" id="ARBA00022833"/>
    </source>
</evidence>
<comment type="catalytic activity">
    <reaction evidence="9">
        <text>DNA(n) + a 2'-deoxyribonucleoside 5'-triphosphate = DNA(n+1) + diphosphate</text>
        <dbReference type="Rhea" id="RHEA:22508"/>
        <dbReference type="Rhea" id="RHEA-COMP:17339"/>
        <dbReference type="Rhea" id="RHEA-COMP:17340"/>
        <dbReference type="ChEBI" id="CHEBI:33019"/>
        <dbReference type="ChEBI" id="CHEBI:61560"/>
        <dbReference type="ChEBI" id="CHEBI:173112"/>
        <dbReference type="EC" id="2.7.7.7"/>
    </reaction>
</comment>
<dbReference type="FunFam" id="1.10.8.60:FF:000013">
    <property type="entry name" value="DNA polymerase III subunit gamma/tau"/>
    <property type="match status" value="1"/>
</dbReference>
<dbReference type="GO" id="GO:0009360">
    <property type="term" value="C:DNA polymerase III complex"/>
    <property type="evidence" value="ECO:0007669"/>
    <property type="project" value="InterPro"/>
</dbReference>
<dbReference type="FunFam" id="3.40.50.300:FF:000014">
    <property type="entry name" value="DNA polymerase III subunit gamma/tau"/>
    <property type="match status" value="1"/>
</dbReference>
<sequence>MHETLPRSRRHRLPSAAPPAACPPSRRAASPGAAETAEIHSAPAIFKRSLSVHSQSRPCSQHGSPSHGRPMLCRPNSRIPICHVTVSPRLRNAVGGSQAHSPSSSKRSLSRTPLDRNVTTSEGGNAHGLTKHQKQEHNMQTASSRRASTVGKSAEKNQKTGTNRSSESKSVGNEVVPALATTTASQNSVEVIQGAEIGLSKTHLSEQPIAKPRSEKVGSRGCRRGWHISDVSSRRNLTYGTHPSKMHAQRRRRAINSSKNQFPLNSLEEYIQQRGWTARDAMQNFEDINAMNSHLASLGNGSTLSKCFQSDCVSADEAENVLSQIDSDRSGYPVSLCQQPENRMLKNDTLLHYAGNCFNVSRRRAYGRRNRLGYICNSERSISSYDSDTEMVPLMTDPEPFHEFSNDESDSSMDEDITHLLGELTFNGYKDMRSHNNKLNLLGYKDAYPHEAASAVQGLLMRGPKDMACKPRSISQKYRPKSLKDVLGQNMVVESLSNAILRSKIAPVYLFHGPRGTGKTTVAKIFTCAINCLSIEELRPCGSCHECSSFLSGNNYDVKEVDAAGNNELESMKQVLKHLALPPSKSRYKVFIMDDCHMLTPEAWNALLKSLEEPPDYVVFILITTDLEQLPRGAISRCQKFMFNRIKDADIAFKLRKLAQQENVDINADALQFIAAHSDGSLRDAETMLDQLSLLGKRITLQIVRETVGLIPEEELINILEMVLCADTLHIVNKIRELMGSGIEPQALISQLATLIMDTLAGRCQISRYSGMGVKIDQQQKLQEALKVLSELEHQLHSCSDRTTWVTAAFLQLASTSSCPSSRNISVPQSPAAVQEGSEKGIFNFDGMDQKLACGRKERQEGHATLHADGLHMDNKIYPCDHSPRLGASIDQKPIYRLLHETQYDVRDKSRCSNLSPCAMDVIWQKVLHGMPSNMLKQLLEREGKLVALRISEGHAIARLEFKSWEQKTIAERAVQRISSTFQGTLLCPVRIEIGLSSQWQGRISFVNRGDDHSTQSHTENYSNQTYFVNEVSYWHEEGNRGNSSRKSSTSSSFRKIESAPSSPRHHGSNHQKFVHVDASPYGKGNINTSAWDSQVYKGHGDLAFTTLHLEENDSGYASEHKKPKEERASFEDLRFTRPLQWREMDYAEYSSDSEVDGRYEPGLLCWRGTRVKEERGKQHVLRRRKGGFLLKLVPCATKEEEDVKKGEV</sequence>
<dbReference type="EC" id="2.7.7.7" evidence="2"/>
<keyword evidence="5" id="KW-0547">Nucleotide-binding</keyword>
<organism evidence="13 14">
    <name type="scientific">Ceratopteris richardii</name>
    <name type="common">Triangle waterfern</name>
    <dbReference type="NCBI Taxonomy" id="49495"/>
    <lineage>
        <taxon>Eukaryota</taxon>
        <taxon>Viridiplantae</taxon>
        <taxon>Streptophyta</taxon>
        <taxon>Embryophyta</taxon>
        <taxon>Tracheophyta</taxon>
        <taxon>Polypodiopsida</taxon>
        <taxon>Polypodiidae</taxon>
        <taxon>Polypodiales</taxon>
        <taxon>Pteridineae</taxon>
        <taxon>Pteridaceae</taxon>
        <taxon>Parkerioideae</taxon>
        <taxon>Ceratopteris</taxon>
    </lineage>
</organism>
<keyword evidence="7" id="KW-0067">ATP-binding</keyword>
<dbReference type="InterPro" id="IPR054506">
    <property type="entry name" value="DnaA_N-like_STI"/>
</dbReference>
<dbReference type="GO" id="GO:0003689">
    <property type="term" value="F:DNA clamp loader activity"/>
    <property type="evidence" value="ECO:0007669"/>
    <property type="project" value="TreeGrafter"/>
</dbReference>